<keyword evidence="2" id="KW-1185">Reference proteome</keyword>
<dbReference type="RefSeq" id="WP_338534955.1">
    <property type="nucleotide sequence ID" value="NZ_AP028654.1"/>
</dbReference>
<proteinExistence type="predicted"/>
<sequence length="155" mass="17865">MQPIKENQELNLTNVISIRKKLYQEDLNDEIKKIGEIVKEEKLNLKSGLITATYSMQLKEGKQFLDVEILLSVDREVKLPNEYTLKKEFVLKNAIYKKHIGDPNGLGKSAEEMINYINQNNYQSITSLYCVQPMQVTDVNNPEIECYIGVNPNKL</sequence>
<evidence type="ECO:0000313" key="1">
    <source>
        <dbReference type="EMBL" id="BEP29311.1"/>
    </source>
</evidence>
<evidence type="ECO:0000313" key="2">
    <source>
        <dbReference type="Proteomes" id="UP001321786"/>
    </source>
</evidence>
<dbReference type="KEGG" id="hprf:HLPR_16420"/>
<dbReference type="AlphaFoldDB" id="A0AAU9E3U8"/>
<gene>
    <name evidence="1" type="ORF">HLPR_16420</name>
</gene>
<dbReference type="InterPro" id="IPR011256">
    <property type="entry name" value="Reg_factor_effector_dom_sf"/>
</dbReference>
<reference evidence="1 2" key="1">
    <citation type="submission" date="2023-08" db="EMBL/GenBank/DDBJ databases">
        <title>Helicovermis profunda gen. nov., sp. nov., a novel mesophilic, fermentative bacterium within the Bacillota from a deep-sea hydrothermal vent chimney.</title>
        <authorList>
            <person name="Miyazaki U."/>
            <person name="Mizutani D."/>
            <person name="Hashimoto Y."/>
            <person name="Tame A."/>
            <person name="Sawayama S."/>
            <person name="Miyazaki J."/>
            <person name="Takai K."/>
            <person name="Nakagawa S."/>
        </authorList>
    </citation>
    <scope>NUCLEOTIDE SEQUENCE [LARGE SCALE GENOMIC DNA]</scope>
    <source>
        <strain evidence="1 2">S502</strain>
    </source>
</reference>
<dbReference type="EMBL" id="AP028654">
    <property type="protein sequence ID" value="BEP29311.1"/>
    <property type="molecule type" value="Genomic_DNA"/>
</dbReference>
<organism evidence="1 2">
    <name type="scientific">Helicovermis profundi</name>
    <dbReference type="NCBI Taxonomy" id="3065157"/>
    <lineage>
        <taxon>Bacteria</taxon>
        <taxon>Bacillati</taxon>
        <taxon>Bacillota</taxon>
        <taxon>Clostridia</taxon>
        <taxon>Helicovermis</taxon>
    </lineage>
</organism>
<protein>
    <submittedName>
        <fullName evidence="1">Uncharacterized protein</fullName>
    </submittedName>
</protein>
<name>A0AAU9E3U8_9FIRM</name>
<dbReference type="Proteomes" id="UP001321786">
    <property type="component" value="Chromosome"/>
</dbReference>
<dbReference type="Gene3D" id="3.20.80.10">
    <property type="entry name" value="Regulatory factor, effector binding domain"/>
    <property type="match status" value="1"/>
</dbReference>
<accession>A0AAU9E3U8</accession>